<keyword evidence="6 12" id="KW-0418">Kinase</keyword>
<sequence>MDDHTLTPRLPRTAHVALAVVMALLWMVDVADVAATSGLEGDGVWWRLAPGPVAVVALLLPDRHRASAWSSGAAVVVSWTVTVAFFTSVTSSFADWGLLETLLLLLLLVRTVRETPQPWLTAALATALGSAVIPEPMRLAGSFNVYFSFGLIFLTGGALALGSYLRSLDDRRHRAVTATRQSERLELARELHDFVAHHVTGIVVQAQAARTIRETAPEQVDPLLRGIEQAGSETLESMRKLVRVLREDDVRAVRPGELYAELGELVARFCERDDVPATLQVAAEVRHTRPAHEVETSVRNVVREALTNVRRHAPGSPAVSVRVGLSGEEGGKGGAGTAGVDA</sequence>
<feature type="compositionally biased region" description="Gly residues" evidence="9">
    <location>
        <begin position="332"/>
        <end position="342"/>
    </location>
</feature>
<gene>
    <name evidence="12" type="ORF">ABT404_02750</name>
</gene>
<dbReference type="EMBL" id="JBEPEK010000011">
    <property type="protein sequence ID" value="MER7178410.1"/>
    <property type="molecule type" value="Genomic_DNA"/>
</dbReference>
<keyword evidence="10" id="KW-0812">Transmembrane</keyword>
<evidence type="ECO:0000256" key="8">
    <source>
        <dbReference type="ARBA" id="ARBA00023012"/>
    </source>
</evidence>
<dbReference type="InterPro" id="IPR011712">
    <property type="entry name" value="Sig_transdc_His_kin_sub3_dim/P"/>
</dbReference>
<comment type="caution">
    <text evidence="12">The sequence shown here is derived from an EMBL/GenBank/DDBJ whole genome shotgun (WGS) entry which is preliminary data.</text>
</comment>
<feature type="non-terminal residue" evidence="12">
    <location>
        <position position="342"/>
    </location>
</feature>
<keyword evidence="10" id="KW-0472">Membrane</keyword>
<evidence type="ECO:0000256" key="6">
    <source>
        <dbReference type="ARBA" id="ARBA00022777"/>
    </source>
</evidence>
<feature type="transmembrane region" description="Helical" evidence="10">
    <location>
        <begin position="68"/>
        <end position="87"/>
    </location>
</feature>
<dbReference type="InterPro" id="IPR050482">
    <property type="entry name" value="Sensor_HK_TwoCompSys"/>
</dbReference>
<evidence type="ECO:0000256" key="2">
    <source>
        <dbReference type="ARBA" id="ARBA00012438"/>
    </source>
</evidence>
<evidence type="ECO:0000256" key="10">
    <source>
        <dbReference type="SAM" id="Phobius"/>
    </source>
</evidence>
<dbReference type="InterPro" id="IPR036890">
    <property type="entry name" value="HATPase_C_sf"/>
</dbReference>
<dbReference type="PANTHER" id="PTHR24421">
    <property type="entry name" value="NITRATE/NITRITE SENSOR PROTEIN NARX-RELATED"/>
    <property type="match status" value="1"/>
</dbReference>
<evidence type="ECO:0000256" key="5">
    <source>
        <dbReference type="ARBA" id="ARBA00022741"/>
    </source>
</evidence>
<protein>
    <recommendedName>
        <fullName evidence="2">histidine kinase</fullName>
        <ecNumber evidence="2">2.7.13.3</ecNumber>
    </recommendedName>
</protein>
<feature type="transmembrane region" description="Helical" evidence="10">
    <location>
        <begin position="12"/>
        <end position="31"/>
    </location>
</feature>
<evidence type="ECO:0000256" key="1">
    <source>
        <dbReference type="ARBA" id="ARBA00000085"/>
    </source>
</evidence>
<dbReference type="GO" id="GO:0016301">
    <property type="term" value="F:kinase activity"/>
    <property type="evidence" value="ECO:0007669"/>
    <property type="project" value="UniProtKB-KW"/>
</dbReference>
<evidence type="ECO:0000313" key="12">
    <source>
        <dbReference type="EMBL" id="MER7178410.1"/>
    </source>
</evidence>
<organism evidence="12 13">
    <name type="scientific">Streptomyces hyaluromycini</name>
    <dbReference type="NCBI Taxonomy" id="1377993"/>
    <lineage>
        <taxon>Bacteria</taxon>
        <taxon>Bacillati</taxon>
        <taxon>Actinomycetota</taxon>
        <taxon>Actinomycetes</taxon>
        <taxon>Kitasatosporales</taxon>
        <taxon>Streptomycetaceae</taxon>
        <taxon>Streptomyces</taxon>
    </lineage>
</organism>
<accession>A0ABV1WPJ0</accession>
<evidence type="ECO:0000259" key="11">
    <source>
        <dbReference type="Pfam" id="PF07730"/>
    </source>
</evidence>
<evidence type="ECO:0000313" key="13">
    <source>
        <dbReference type="Proteomes" id="UP001474181"/>
    </source>
</evidence>
<proteinExistence type="predicted"/>
<dbReference type="RefSeq" id="WP_350776739.1">
    <property type="nucleotide sequence ID" value="NZ_JBEPEK010000011.1"/>
</dbReference>
<feature type="transmembrane region" description="Helical" evidence="10">
    <location>
        <begin position="143"/>
        <end position="165"/>
    </location>
</feature>
<evidence type="ECO:0000256" key="7">
    <source>
        <dbReference type="ARBA" id="ARBA00022840"/>
    </source>
</evidence>
<dbReference type="Pfam" id="PF07730">
    <property type="entry name" value="HisKA_3"/>
    <property type="match status" value="1"/>
</dbReference>
<keyword evidence="5" id="KW-0547">Nucleotide-binding</keyword>
<evidence type="ECO:0000256" key="9">
    <source>
        <dbReference type="SAM" id="MobiDB-lite"/>
    </source>
</evidence>
<name>A0ABV1WPJ0_9ACTN</name>
<feature type="region of interest" description="Disordered" evidence="9">
    <location>
        <begin position="313"/>
        <end position="342"/>
    </location>
</feature>
<dbReference type="Gene3D" id="1.20.5.1930">
    <property type="match status" value="1"/>
</dbReference>
<dbReference type="PANTHER" id="PTHR24421:SF10">
    <property type="entry name" value="NITRATE_NITRITE SENSOR PROTEIN NARQ"/>
    <property type="match status" value="1"/>
</dbReference>
<keyword evidence="10" id="KW-1133">Transmembrane helix</keyword>
<keyword evidence="3" id="KW-0597">Phosphoprotein</keyword>
<keyword evidence="7" id="KW-0067">ATP-binding</keyword>
<evidence type="ECO:0000256" key="4">
    <source>
        <dbReference type="ARBA" id="ARBA00022679"/>
    </source>
</evidence>
<dbReference type="Gene3D" id="3.30.565.10">
    <property type="entry name" value="Histidine kinase-like ATPase, C-terminal domain"/>
    <property type="match status" value="1"/>
</dbReference>
<dbReference type="EC" id="2.7.13.3" evidence="2"/>
<comment type="catalytic activity">
    <reaction evidence="1">
        <text>ATP + protein L-histidine = ADP + protein N-phospho-L-histidine.</text>
        <dbReference type="EC" id="2.7.13.3"/>
    </reaction>
</comment>
<feature type="transmembrane region" description="Helical" evidence="10">
    <location>
        <begin position="43"/>
        <end position="61"/>
    </location>
</feature>
<dbReference type="Proteomes" id="UP001474181">
    <property type="component" value="Unassembled WGS sequence"/>
</dbReference>
<evidence type="ECO:0000256" key="3">
    <source>
        <dbReference type="ARBA" id="ARBA00022553"/>
    </source>
</evidence>
<reference evidence="12 13" key="1">
    <citation type="submission" date="2024-06" db="EMBL/GenBank/DDBJ databases">
        <title>The Natural Products Discovery Center: Release of the First 8490 Sequenced Strains for Exploring Actinobacteria Biosynthetic Diversity.</title>
        <authorList>
            <person name="Kalkreuter E."/>
            <person name="Kautsar S.A."/>
            <person name="Yang D."/>
            <person name="Bader C.D."/>
            <person name="Teijaro C.N."/>
            <person name="Fluegel L."/>
            <person name="Davis C.M."/>
            <person name="Simpson J.R."/>
            <person name="Lauterbach L."/>
            <person name="Steele A.D."/>
            <person name="Gui C."/>
            <person name="Meng S."/>
            <person name="Li G."/>
            <person name="Viehrig K."/>
            <person name="Ye F."/>
            <person name="Su P."/>
            <person name="Kiefer A.F."/>
            <person name="Nichols A."/>
            <person name="Cepeda A.J."/>
            <person name="Yan W."/>
            <person name="Fan B."/>
            <person name="Jiang Y."/>
            <person name="Adhikari A."/>
            <person name="Zheng C.-J."/>
            <person name="Schuster L."/>
            <person name="Cowan T.M."/>
            <person name="Smanski M.J."/>
            <person name="Chevrette M.G."/>
            <person name="De Carvalho L.P.S."/>
            <person name="Shen B."/>
        </authorList>
    </citation>
    <scope>NUCLEOTIDE SEQUENCE [LARGE SCALE GENOMIC DNA]</scope>
    <source>
        <strain evidence="12 13">NPDC000234</strain>
    </source>
</reference>
<feature type="domain" description="Signal transduction histidine kinase subgroup 3 dimerisation and phosphoacceptor" evidence="11">
    <location>
        <begin position="183"/>
        <end position="248"/>
    </location>
</feature>
<keyword evidence="8" id="KW-0902">Two-component regulatory system</keyword>
<keyword evidence="4" id="KW-0808">Transferase</keyword>
<keyword evidence="13" id="KW-1185">Reference proteome</keyword>